<feature type="transmembrane region" description="Helical" evidence="11">
    <location>
        <begin position="43"/>
        <end position="67"/>
    </location>
</feature>
<comment type="pathway">
    <text evidence="11">Cofactor biosynthesis; ubiquinone biosynthesis.</text>
</comment>
<dbReference type="Proteomes" id="UP001597044">
    <property type="component" value="Unassembled WGS sequence"/>
</dbReference>
<dbReference type="InterPro" id="IPR030470">
    <property type="entry name" value="UbiA_prenylTrfase_CS"/>
</dbReference>
<dbReference type="PROSITE" id="PS00943">
    <property type="entry name" value="UBIA"/>
    <property type="match status" value="1"/>
</dbReference>
<comment type="caution">
    <text evidence="13">The sequence shown here is derived from an EMBL/GenBank/DDBJ whole genome shotgun (WGS) entry which is preliminary data.</text>
</comment>
<dbReference type="Gene3D" id="1.20.120.1780">
    <property type="entry name" value="UbiA prenyltransferase"/>
    <property type="match status" value="1"/>
</dbReference>
<feature type="transmembrane region" description="Helical" evidence="11">
    <location>
        <begin position="88"/>
        <end position="109"/>
    </location>
</feature>
<comment type="cofactor">
    <cofactor evidence="1 11">
        <name>Mg(2+)</name>
        <dbReference type="ChEBI" id="CHEBI:18420"/>
    </cofactor>
</comment>
<dbReference type="InterPro" id="IPR039653">
    <property type="entry name" value="Prenyltransferase"/>
</dbReference>
<keyword evidence="6 11" id="KW-0808">Transferase</keyword>
<dbReference type="HAMAP" id="MF_01635">
    <property type="entry name" value="UbiA"/>
    <property type="match status" value="1"/>
</dbReference>
<keyword evidence="9 11" id="KW-1133">Transmembrane helix</keyword>
<comment type="catalytic activity">
    <reaction evidence="11">
        <text>all-trans-octaprenyl diphosphate + 4-hydroxybenzoate = 4-hydroxy-3-(all-trans-octaprenyl)benzoate + diphosphate</text>
        <dbReference type="Rhea" id="RHEA:27782"/>
        <dbReference type="ChEBI" id="CHEBI:1617"/>
        <dbReference type="ChEBI" id="CHEBI:17879"/>
        <dbReference type="ChEBI" id="CHEBI:33019"/>
        <dbReference type="ChEBI" id="CHEBI:57711"/>
        <dbReference type="EC" id="2.5.1.39"/>
    </reaction>
</comment>
<evidence type="ECO:0000256" key="4">
    <source>
        <dbReference type="ARBA" id="ARBA00022475"/>
    </source>
</evidence>
<dbReference type="EC" id="2.5.1.39" evidence="11 12"/>
<dbReference type="Pfam" id="PF01040">
    <property type="entry name" value="UbiA"/>
    <property type="match status" value="1"/>
</dbReference>
<dbReference type="InterPro" id="IPR006370">
    <property type="entry name" value="HB_polyprenyltransferase-like"/>
</dbReference>
<protein>
    <recommendedName>
        <fullName evidence="11 12">4-hydroxybenzoate octaprenyltransferase</fullName>
        <ecNumber evidence="11 12">2.5.1.39</ecNumber>
    </recommendedName>
    <alternativeName>
        <fullName evidence="11">4-HB polyprenyltransferase</fullName>
    </alternativeName>
</protein>
<evidence type="ECO:0000313" key="13">
    <source>
        <dbReference type="EMBL" id="MFD0950646.1"/>
    </source>
</evidence>
<evidence type="ECO:0000256" key="8">
    <source>
        <dbReference type="ARBA" id="ARBA00022692"/>
    </source>
</evidence>
<dbReference type="EMBL" id="JBHTIT010000001">
    <property type="protein sequence ID" value="MFD0950646.1"/>
    <property type="molecule type" value="Genomic_DNA"/>
</dbReference>
<keyword evidence="14" id="KW-1185">Reference proteome</keyword>
<comment type="subcellular location">
    <subcellularLocation>
        <location evidence="11">Cell inner membrane</location>
        <topology evidence="11">Multi-pass membrane protein</topology>
    </subcellularLocation>
    <subcellularLocation>
        <location evidence="2">Membrane</location>
        <topology evidence="2">Multi-pass membrane protein</topology>
    </subcellularLocation>
</comment>
<keyword evidence="11" id="KW-0460">Magnesium</keyword>
<name>A0ABW3HIR0_9GAMM</name>
<dbReference type="PANTHER" id="PTHR11048:SF28">
    <property type="entry name" value="4-HYDROXYBENZOATE POLYPRENYLTRANSFERASE, MITOCHONDRIAL"/>
    <property type="match status" value="1"/>
</dbReference>
<keyword evidence="4 11" id="KW-1003">Cell membrane</keyword>
<evidence type="ECO:0000256" key="3">
    <source>
        <dbReference type="ARBA" id="ARBA00005985"/>
    </source>
</evidence>
<dbReference type="InterPro" id="IPR044878">
    <property type="entry name" value="UbiA_sf"/>
</dbReference>
<evidence type="ECO:0000256" key="2">
    <source>
        <dbReference type="ARBA" id="ARBA00004141"/>
    </source>
</evidence>
<feature type="transmembrane region" description="Helical" evidence="11">
    <location>
        <begin position="137"/>
        <end position="155"/>
    </location>
</feature>
<evidence type="ECO:0000313" key="14">
    <source>
        <dbReference type="Proteomes" id="UP001597044"/>
    </source>
</evidence>
<dbReference type="GO" id="GO:0008412">
    <property type="term" value="F:4-hydroxybenzoate polyprenyltransferase activity"/>
    <property type="evidence" value="ECO:0007669"/>
    <property type="project" value="UniProtKB-EC"/>
</dbReference>
<keyword evidence="8 11" id="KW-0812">Transmembrane</keyword>
<comment type="similarity">
    <text evidence="3 11">Belongs to the UbiA prenyltransferase family.</text>
</comment>
<evidence type="ECO:0000256" key="1">
    <source>
        <dbReference type="ARBA" id="ARBA00001946"/>
    </source>
</evidence>
<keyword evidence="5 11" id="KW-0997">Cell inner membrane</keyword>
<dbReference type="Gene3D" id="1.10.357.140">
    <property type="entry name" value="UbiA prenyltransferase"/>
    <property type="match status" value="1"/>
</dbReference>
<feature type="transmembrane region" description="Helical" evidence="11">
    <location>
        <begin position="20"/>
        <end position="37"/>
    </location>
</feature>
<feature type="transmembrane region" description="Helical" evidence="11">
    <location>
        <begin position="271"/>
        <end position="290"/>
    </location>
</feature>
<feature type="transmembrane region" description="Helical" evidence="11">
    <location>
        <begin position="234"/>
        <end position="251"/>
    </location>
</feature>
<comment type="function">
    <text evidence="11">Catalyzes the prenylation of para-hydroxybenzoate (PHB) with an all-trans polyprenyl group. Mediates the second step in the final reaction sequence of ubiquinone-8 (UQ-8) biosynthesis, which is the condensation of the polyisoprenoid side chain with PHB, generating the first membrane-bound Q intermediate 3-octaprenyl-4-hydroxybenzoate.</text>
</comment>
<feature type="transmembrane region" description="Helical" evidence="11">
    <location>
        <begin position="115"/>
        <end position="132"/>
    </location>
</feature>
<organism evidence="13 14">
    <name type="scientific">Paraperlucidibaca wandonensis</name>
    <dbReference type="NCBI Taxonomy" id="1268273"/>
    <lineage>
        <taxon>Bacteria</taxon>
        <taxon>Pseudomonadati</taxon>
        <taxon>Pseudomonadota</taxon>
        <taxon>Gammaproteobacteria</taxon>
        <taxon>Moraxellales</taxon>
        <taxon>Moraxellaceae</taxon>
        <taxon>Paraperlucidibaca</taxon>
    </lineage>
</organism>
<feature type="transmembrane region" description="Helical" evidence="11">
    <location>
        <begin position="207"/>
        <end position="228"/>
    </location>
</feature>
<keyword evidence="10 11" id="KW-0472">Membrane</keyword>
<dbReference type="RefSeq" id="WP_379071567.1">
    <property type="nucleotide sequence ID" value="NZ_JBHTIT010000001.1"/>
</dbReference>
<evidence type="ECO:0000256" key="10">
    <source>
        <dbReference type="ARBA" id="ARBA00023136"/>
    </source>
</evidence>
<evidence type="ECO:0000256" key="11">
    <source>
        <dbReference type="HAMAP-Rule" id="MF_01635"/>
    </source>
</evidence>
<evidence type="ECO:0000256" key="5">
    <source>
        <dbReference type="ARBA" id="ARBA00022519"/>
    </source>
</evidence>
<sequence length="291" mass="32711">MISRDRLPDFIALMRLDRPIGIWLLLWPTLIALWIAGDGHPEPLIVAIFVAGVVLMRSAGCVINDYADRHIDGQVWRTADRPLASGRILGSEALMLFAALIALSATLLFWLPIQVFYWSFGALGLAVLYPFMKRVTYLPQVVLGAAFSWAIPMAFVAQGRTPDDLCWLLYAGNLAWTVAYDTQYAMADREDDLKAGVKSTAILFGDLDRVVIAGLQLIWLTALAFVGHQMQWPWPWWAGLTGVLVLFIWQWQHTASRDKHLCLAAFKHNHWVGLVLFVALLMAWLQMLALP</sequence>
<accession>A0ABW3HIR0</accession>
<evidence type="ECO:0000256" key="6">
    <source>
        <dbReference type="ARBA" id="ARBA00022679"/>
    </source>
</evidence>
<gene>
    <name evidence="11 13" type="primary">ubiA</name>
    <name evidence="13" type="ORF">ACFQ0F_09640</name>
</gene>
<proteinExistence type="inferred from homology"/>
<dbReference type="PANTHER" id="PTHR11048">
    <property type="entry name" value="PRENYLTRANSFERASES"/>
    <property type="match status" value="1"/>
</dbReference>
<dbReference type="NCBIfam" id="TIGR01474">
    <property type="entry name" value="ubiA_proteo"/>
    <property type="match status" value="1"/>
</dbReference>
<evidence type="ECO:0000256" key="7">
    <source>
        <dbReference type="ARBA" id="ARBA00022688"/>
    </source>
</evidence>
<keyword evidence="7 11" id="KW-0831">Ubiquinone biosynthesis</keyword>
<dbReference type="InterPro" id="IPR000537">
    <property type="entry name" value="UbiA_prenyltransferase"/>
</dbReference>
<reference evidence="14" key="1">
    <citation type="journal article" date="2019" name="Int. J. Syst. Evol. Microbiol.">
        <title>The Global Catalogue of Microorganisms (GCM) 10K type strain sequencing project: providing services to taxonomists for standard genome sequencing and annotation.</title>
        <authorList>
            <consortium name="The Broad Institute Genomics Platform"/>
            <consortium name="The Broad Institute Genome Sequencing Center for Infectious Disease"/>
            <person name="Wu L."/>
            <person name="Ma J."/>
        </authorList>
    </citation>
    <scope>NUCLEOTIDE SEQUENCE [LARGE SCALE GENOMIC DNA]</scope>
    <source>
        <strain evidence="14">CCUG 63419</strain>
    </source>
</reference>
<evidence type="ECO:0000256" key="9">
    <source>
        <dbReference type="ARBA" id="ARBA00022989"/>
    </source>
</evidence>
<dbReference type="CDD" id="cd13959">
    <property type="entry name" value="PT_UbiA_COQ2"/>
    <property type="match status" value="1"/>
</dbReference>
<evidence type="ECO:0000256" key="12">
    <source>
        <dbReference type="NCBIfam" id="TIGR01474"/>
    </source>
</evidence>